<accession>A0ABQ1NKP8</accession>
<keyword evidence="4 5" id="KW-0472">Membrane</keyword>
<feature type="transmembrane region" description="Helical" evidence="5">
    <location>
        <begin position="67"/>
        <end position="87"/>
    </location>
</feature>
<sequence length="124" mass="13510">MFIIFVILQSFLLISMSVAGISKLAGEKNQVALFESIELPQWFRFVTGLVQLAGAAGLLIGYWYPEVAALAGIWIGITMLLACLSHFRVKHPVGNAIPAIVITLIATTLVFVYAYGMSHPFPLT</sequence>
<proteinExistence type="predicted"/>
<gene>
    <name evidence="6" type="ORF">GCM10007216_04570</name>
</gene>
<dbReference type="Proteomes" id="UP000619534">
    <property type="component" value="Unassembled WGS sequence"/>
</dbReference>
<comment type="caution">
    <text evidence="6">The sequence shown here is derived from an EMBL/GenBank/DDBJ whole genome shotgun (WGS) entry which is preliminary data.</text>
</comment>
<evidence type="ECO:0000313" key="6">
    <source>
        <dbReference type="EMBL" id="GGC77149.1"/>
    </source>
</evidence>
<dbReference type="InterPro" id="IPR032808">
    <property type="entry name" value="DoxX"/>
</dbReference>
<evidence type="ECO:0000256" key="1">
    <source>
        <dbReference type="ARBA" id="ARBA00004141"/>
    </source>
</evidence>
<evidence type="ECO:0000256" key="4">
    <source>
        <dbReference type="ARBA" id="ARBA00023136"/>
    </source>
</evidence>
<evidence type="ECO:0000313" key="7">
    <source>
        <dbReference type="Proteomes" id="UP000619534"/>
    </source>
</evidence>
<reference evidence="7" key="1">
    <citation type="journal article" date="2019" name="Int. J. Syst. Evol. Microbiol.">
        <title>The Global Catalogue of Microorganisms (GCM) 10K type strain sequencing project: providing services to taxonomists for standard genome sequencing and annotation.</title>
        <authorList>
            <consortium name="The Broad Institute Genomics Platform"/>
            <consortium name="The Broad Institute Genome Sequencing Center for Infectious Disease"/>
            <person name="Wu L."/>
            <person name="Ma J."/>
        </authorList>
    </citation>
    <scope>NUCLEOTIDE SEQUENCE [LARGE SCALE GENOMIC DNA]</scope>
    <source>
        <strain evidence="7">CCM 7282</strain>
    </source>
</reference>
<dbReference type="Pfam" id="PF13564">
    <property type="entry name" value="DoxX_2"/>
    <property type="match status" value="1"/>
</dbReference>
<organism evidence="6 7">
    <name type="scientific">Thalassobacillus devorans</name>
    <dbReference type="NCBI Taxonomy" id="279813"/>
    <lineage>
        <taxon>Bacteria</taxon>
        <taxon>Bacillati</taxon>
        <taxon>Bacillota</taxon>
        <taxon>Bacilli</taxon>
        <taxon>Bacillales</taxon>
        <taxon>Bacillaceae</taxon>
        <taxon>Thalassobacillus</taxon>
    </lineage>
</organism>
<feature type="transmembrane region" description="Helical" evidence="5">
    <location>
        <begin position="42"/>
        <end position="60"/>
    </location>
</feature>
<name>A0ABQ1NKP8_9BACI</name>
<keyword evidence="3 5" id="KW-1133">Transmembrane helix</keyword>
<protein>
    <recommendedName>
        <fullName evidence="8">DoxX family protein</fullName>
    </recommendedName>
</protein>
<dbReference type="EMBL" id="BMCJ01000001">
    <property type="protein sequence ID" value="GGC77149.1"/>
    <property type="molecule type" value="Genomic_DNA"/>
</dbReference>
<feature type="transmembrane region" description="Helical" evidence="5">
    <location>
        <begin position="93"/>
        <end position="115"/>
    </location>
</feature>
<evidence type="ECO:0000256" key="2">
    <source>
        <dbReference type="ARBA" id="ARBA00022692"/>
    </source>
</evidence>
<dbReference type="RefSeq" id="WP_062444952.1">
    <property type="nucleotide sequence ID" value="NZ_BMCJ01000001.1"/>
</dbReference>
<keyword evidence="2 5" id="KW-0812">Transmembrane</keyword>
<comment type="subcellular location">
    <subcellularLocation>
        <location evidence="1">Membrane</location>
        <topology evidence="1">Multi-pass membrane protein</topology>
    </subcellularLocation>
</comment>
<keyword evidence="7" id="KW-1185">Reference proteome</keyword>
<evidence type="ECO:0000256" key="3">
    <source>
        <dbReference type="ARBA" id="ARBA00022989"/>
    </source>
</evidence>
<evidence type="ECO:0000256" key="5">
    <source>
        <dbReference type="SAM" id="Phobius"/>
    </source>
</evidence>
<evidence type="ECO:0008006" key="8">
    <source>
        <dbReference type="Google" id="ProtNLM"/>
    </source>
</evidence>